<dbReference type="Proteomes" id="UP000324800">
    <property type="component" value="Unassembled WGS sequence"/>
</dbReference>
<proteinExistence type="predicted"/>
<gene>
    <name evidence="1" type="ORF">EZS28_041972</name>
</gene>
<dbReference type="AlphaFoldDB" id="A0A5J4TXZ3"/>
<name>A0A5J4TXZ3_9EUKA</name>
<dbReference type="EMBL" id="SNRW01024128">
    <property type="protein sequence ID" value="KAA6362501.1"/>
    <property type="molecule type" value="Genomic_DNA"/>
</dbReference>
<sequence length="72" mass="8525">MNRMHYICGDIDSMTWAISGNPDAEEGYRQNINNYWESVMRLKEQLASLQLQKYIISIILFLMRTNRITIIV</sequence>
<reference evidence="1 2" key="1">
    <citation type="submission" date="2019-03" db="EMBL/GenBank/DDBJ databases">
        <title>Single cell metagenomics reveals metabolic interactions within the superorganism composed of flagellate Streblomastix strix and complex community of Bacteroidetes bacteria on its surface.</title>
        <authorList>
            <person name="Treitli S.C."/>
            <person name="Kolisko M."/>
            <person name="Husnik F."/>
            <person name="Keeling P."/>
            <person name="Hampl V."/>
        </authorList>
    </citation>
    <scope>NUCLEOTIDE SEQUENCE [LARGE SCALE GENOMIC DNA]</scope>
    <source>
        <strain evidence="1">ST1C</strain>
    </source>
</reference>
<accession>A0A5J4TXZ3</accession>
<evidence type="ECO:0000313" key="1">
    <source>
        <dbReference type="EMBL" id="KAA6362501.1"/>
    </source>
</evidence>
<organism evidence="1 2">
    <name type="scientific">Streblomastix strix</name>
    <dbReference type="NCBI Taxonomy" id="222440"/>
    <lineage>
        <taxon>Eukaryota</taxon>
        <taxon>Metamonada</taxon>
        <taxon>Preaxostyla</taxon>
        <taxon>Oxymonadida</taxon>
        <taxon>Streblomastigidae</taxon>
        <taxon>Streblomastix</taxon>
    </lineage>
</organism>
<comment type="caution">
    <text evidence="1">The sequence shown here is derived from an EMBL/GenBank/DDBJ whole genome shotgun (WGS) entry which is preliminary data.</text>
</comment>
<protein>
    <submittedName>
        <fullName evidence="1">Uncharacterized protein</fullName>
    </submittedName>
</protein>
<evidence type="ECO:0000313" key="2">
    <source>
        <dbReference type="Proteomes" id="UP000324800"/>
    </source>
</evidence>